<dbReference type="InterPro" id="IPR035937">
    <property type="entry name" value="FPG_N"/>
</dbReference>
<name>A0A5C5BAX3_9MICO</name>
<dbReference type="InterPro" id="IPR015886">
    <property type="entry name" value="H2TH_FPG"/>
</dbReference>
<feature type="domain" description="FPG-type" evidence="15">
    <location>
        <begin position="314"/>
        <end position="348"/>
    </location>
</feature>
<evidence type="ECO:0000256" key="10">
    <source>
        <dbReference type="ARBA" id="ARBA00023239"/>
    </source>
</evidence>
<dbReference type="EC" id="4.2.99.18" evidence="2"/>
<evidence type="ECO:0000256" key="7">
    <source>
        <dbReference type="ARBA" id="ARBA00022833"/>
    </source>
</evidence>
<dbReference type="CDD" id="cd08970">
    <property type="entry name" value="AcNei1_N"/>
    <property type="match status" value="1"/>
</dbReference>
<evidence type="ECO:0000256" key="6">
    <source>
        <dbReference type="ARBA" id="ARBA00022801"/>
    </source>
</evidence>
<evidence type="ECO:0000259" key="16">
    <source>
        <dbReference type="PROSITE" id="PS51068"/>
    </source>
</evidence>
<keyword evidence="6" id="KW-0378">Hydrolase</keyword>
<evidence type="ECO:0000256" key="4">
    <source>
        <dbReference type="ARBA" id="ARBA00022763"/>
    </source>
</evidence>
<evidence type="ECO:0000256" key="11">
    <source>
        <dbReference type="ARBA" id="ARBA00023268"/>
    </source>
</evidence>
<dbReference type="Pfam" id="PF06831">
    <property type="entry name" value="H2TH"/>
    <property type="match status" value="1"/>
</dbReference>
<dbReference type="AlphaFoldDB" id="A0A5C5BAX3"/>
<dbReference type="SUPFAM" id="SSF46946">
    <property type="entry name" value="S13-like H2TH domain"/>
    <property type="match status" value="1"/>
</dbReference>
<evidence type="ECO:0000256" key="3">
    <source>
        <dbReference type="ARBA" id="ARBA00022723"/>
    </source>
</evidence>
<organism evidence="17 18">
    <name type="scientific">Miniimonas arenae</name>
    <dbReference type="NCBI Taxonomy" id="676201"/>
    <lineage>
        <taxon>Bacteria</taxon>
        <taxon>Bacillati</taxon>
        <taxon>Actinomycetota</taxon>
        <taxon>Actinomycetes</taxon>
        <taxon>Micrococcales</taxon>
        <taxon>Beutenbergiaceae</taxon>
        <taxon>Miniimonas</taxon>
    </lineage>
</organism>
<dbReference type="InterPro" id="IPR000214">
    <property type="entry name" value="Znf_DNA_glyclase/AP_lyase"/>
</dbReference>
<keyword evidence="8" id="KW-0238">DNA-binding</keyword>
<dbReference type="PROSITE" id="PS51066">
    <property type="entry name" value="ZF_FPG_2"/>
    <property type="match status" value="1"/>
</dbReference>
<dbReference type="GO" id="GO:0000703">
    <property type="term" value="F:oxidized pyrimidine nucleobase lesion DNA N-glycosylase activity"/>
    <property type="evidence" value="ECO:0007669"/>
    <property type="project" value="TreeGrafter"/>
</dbReference>
<gene>
    <name evidence="17" type="ORF">FH969_11960</name>
</gene>
<keyword evidence="11" id="KW-0511">Multifunctional enzyme</keyword>
<keyword evidence="18" id="KW-1185">Reference proteome</keyword>
<dbReference type="Gene3D" id="3.20.190.10">
    <property type="entry name" value="MutM-like, N-terminal"/>
    <property type="match status" value="1"/>
</dbReference>
<keyword evidence="9" id="KW-0234">DNA repair</keyword>
<dbReference type="GO" id="GO:0006284">
    <property type="term" value="P:base-excision repair"/>
    <property type="evidence" value="ECO:0007669"/>
    <property type="project" value="InterPro"/>
</dbReference>
<evidence type="ECO:0000256" key="1">
    <source>
        <dbReference type="ARBA" id="ARBA00009409"/>
    </source>
</evidence>
<dbReference type="GO" id="GO:0140078">
    <property type="term" value="F:class I DNA-(apurinic or apyrimidinic site) endonuclease activity"/>
    <property type="evidence" value="ECO:0007669"/>
    <property type="project" value="UniProtKB-EC"/>
</dbReference>
<dbReference type="GO" id="GO:0003684">
    <property type="term" value="F:damaged DNA binding"/>
    <property type="evidence" value="ECO:0007669"/>
    <property type="project" value="InterPro"/>
</dbReference>
<sequence>MPEGHSIHRLARAFLDGFGGQRLRVTSPQGRFAAGAALLDGGRLVATDAWGKNLFLGVEPEPAPLPRGSASSGEPHWLHVHLGLYGAWTFAGDDAFAGPHAIGAPRVRVAEEERPLLGADPVEPPETAASAARAGQSTSAQSTSGEAPDGEREPMADRSPPPSGTFVPPPPRGQVRARIVGEHGVADLTGPTRCEVITTPEKVAVEAALGPDPLRPDPDGAGRERFVAAVRRSRAVVGAQLMDQGVLAGVGNIYRAELLYRARLHPLRPGTGIAARTLRALWDDAVVLMADGAATGRIVTTDPADRVVPEDAWYVYHRDGRPCLRCGRRVMVDDLATRRVYWCPGCQRRR</sequence>
<dbReference type="SMART" id="SM01232">
    <property type="entry name" value="H2TH"/>
    <property type="match status" value="1"/>
</dbReference>
<dbReference type="Gene3D" id="1.10.8.50">
    <property type="match status" value="1"/>
</dbReference>
<accession>A0A5C5BAX3</accession>
<feature type="compositionally biased region" description="Pro residues" evidence="14">
    <location>
        <begin position="159"/>
        <end position="172"/>
    </location>
</feature>
<dbReference type="Proteomes" id="UP000313849">
    <property type="component" value="Unassembled WGS sequence"/>
</dbReference>
<evidence type="ECO:0000313" key="17">
    <source>
        <dbReference type="EMBL" id="TNU73337.1"/>
    </source>
</evidence>
<evidence type="ECO:0000256" key="5">
    <source>
        <dbReference type="ARBA" id="ARBA00022771"/>
    </source>
</evidence>
<dbReference type="PROSITE" id="PS51068">
    <property type="entry name" value="FPG_CAT"/>
    <property type="match status" value="1"/>
</dbReference>
<evidence type="ECO:0000313" key="18">
    <source>
        <dbReference type="Proteomes" id="UP000313849"/>
    </source>
</evidence>
<proteinExistence type="inferred from homology"/>
<keyword evidence="12" id="KW-0326">Glycosidase</keyword>
<feature type="compositionally biased region" description="Polar residues" evidence="14">
    <location>
        <begin position="135"/>
        <end position="145"/>
    </location>
</feature>
<keyword evidence="4" id="KW-0227">DNA damage</keyword>
<protein>
    <recommendedName>
        <fullName evidence="2">DNA-(apurinic or apyrimidinic site) lyase</fullName>
        <ecNumber evidence="2">4.2.99.18</ecNumber>
    </recommendedName>
</protein>
<evidence type="ECO:0000256" key="14">
    <source>
        <dbReference type="SAM" id="MobiDB-lite"/>
    </source>
</evidence>
<feature type="region of interest" description="Disordered" evidence="14">
    <location>
        <begin position="118"/>
        <end position="174"/>
    </location>
</feature>
<keyword evidence="3" id="KW-0479">Metal-binding</keyword>
<comment type="similarity">
    <text evidence="1">Belongs to the FPG family.</text>
</comment>
<dbReference type="InterPro" id="IPR012319">
    <property type="entry name" value="FPG_cat"/>
</dbReference>
<evidence type="ECO:0000259" key="15">
    <source>
        <dbReference type="PROSITE" id="PS51066"/>
    </source>
</evidence>
<evidence type="ECO:0000256" key="2">
    <source>
        <dbReference type="ARBA" id="ARBA00012720"/>
    </source>
</evidence>
<keyword evidence="10" id="KW-0456">Lyase</keyword>
<comment type="caution">
    <text evidence="17">The sequence shown here is derived from an EMBL/GenBank/DDBJ whole genome shotgun (WGS) entry which is preliminary data.</text>
</comment>
<dbReference type="PANTHER" id="PTHR42697:SF1">
    <property type="entry name" value="ENDONUCLEASE 8"/>
    <property type="match status" value="1"/>
</dbReference>
<dbReference type="SUPFAM" id="SSF57716">
    <property type="entry name" value="Glucocorticoid receptor-like (DNA-binding domain)"/>
    <property type="match status" value="1"/>
</dbReference>
<evidence type="ECO:0000256" key="9">
    <source>
        <dbReference type="ARBA" id="ARBA00023204"/>
    </source>
</evidence>
<dbReference type="RefSeq" id="WP_108719560.1">
    <property type="nucleotide sequence ID" value="NZ_VENP01000051.1"/>
</dbReference>
<reference evidence="17 18" key="1">
    <citation type="submission" date="2019-06" db="EMBL/GenBank/DDBJ databases">
        <title>Draft genome sequence of Miniimonas arenae KCTC 19750T isolated from sea sand.</title>
        <authorList>
            <person name="Park S.-J."/>
        </authorList>
    </citation>
    <scope>NUCLEOTIDE SEQUENCE [LARGE SCALE GENOMIC DNA]</scope>
    <source>
        <strain evidence="17 18">KCTC 19750</strain>
    </source>
</reference>
<dbReference type="PANTHER" id="PTHR42697">
    <property type="entry name" value="ENDONUCLEASE 8"/>
    <property type="match status" value="1"/>
</dbReference>
<dbReference type="SMART" id="SM00898">
    <property type="entry name" value="Fapy_DNA_glyco"/>
    <property type="match status" value="1"/>
</dbReference>
<dbReference type="EMBL" id="VENP01000051">
    <property type="protein sequence ID" value="TNU73337.1"/>
    <property type="molecule type" value="Genomic_DNA"/>
</dbReference>
<dbReference type="InterPro" id="IPR010979">
    <property type="entry name" value="Ribosomal_uS13-like_H2TH"/>
</dbReference>
<keyword evidence="7" id="KW-0862">Zinc</keyword>
<dbReference type="SUPFAM" id="SSF81624">
    <property type="entry name" value="N-terminal domain of MutM-like DNA repair proteins"/>
    <property type="match status" value="1"/>
</dbReference>
<evidence type="ECO:0000256" key="8">
    <source>
        <dbReference type="ARBA" id="ARBA00023125"/>
    </source>
</evidence>
<evidence type="ECO:0000256" key="12">
    <source>
        <dbReference type="ARBA" id="ARBA00023295"/>
    </source>
</evidence>
<dbReference type="GO" id="GO:0008270">
    <property type="term" value="F:zinc ion binding"/>
    <property type="evidence" value="ECO:0007669"/>
    <property type="project" value="UniProtKB-KW"/>
</dbReference>
<feature type="domain" description="Formamidopyrimidine-DNA glycosylase catalytic" evidence="16">
    <location>
        <begin position="1"/>
        <end position="103"/>
    </location>
</feature>
<dbReference type="OrthoDB" id="9800855at2"/>
<evidence type="ECO:0000256" key="13">
    <source>
        <dbReference type="PROSITE-ProRule" id="PRU00391"/>
    </source>
</evidence>
<keyword evidence="5 13" id="KW-0863">Zinc-finger</keyword>